<evidence type="ECO:0000259" key="9">
    <source>
        <dbReference type="Pfam" id="PF01915"/>
    </source>
</evidence>
<dbReference type="InterPro" id="IPR002772">
    <property type="entry name" value="Glyco_hydro_3_C"/>
</dbReference>
<dbReference type="InterPro" id="IPR036881">
    <property type="entry name" value="Glyco_hydro_3_C_sf"/>
</dbReference>
<evidence type="ECO:0000256" key="2">
    <source>
        <dbReference type="ARBA" id="ARBA00005336"/>
    </source>
</evidence>
<evidence type="ECO:0000259" key="8">
    <source>
        <dbReference type="Pfam" id="PF00933"/>
    </source>
</evidence>
<keyword evidence="4" id="KW-0732">Signal</keyword>
<accession>A0A9D1H6V0</accession>
<name>A0A9D1H6V0_9FIRM</name>
<dbReference type="PANTHER" id="PTHR30620:SF16">
    <property type="entry name" value="LYSOSOMAL BETA GLUCOSIDASE"/>
    <property type="match status" value="1"/>
</dbReference>
<dbReference type="GO" id="GO:0008422">
    <property type="term" value="F:beta-glucosidase activity"/>
    <property type="evidence" value="ECO:0007669"/>
    <property type="project" value="UniProtKB-EC"/>
</dbReference>
<evidence type="ECO:0000256" key="7">
    <source>
        <dbReference type="SAM" id="MobiDB-lite"/>
    </source>
</evidence>
<dbReference type="InterPro" id="IPR051915">
    <property type="entry name" value="Cellulose_Degrad_GH3"/>
</dbReference>
<dbReference type="Pfam" id="PF01915">
    <property type="entry name" value="Glyco_hydro_3_C"/>
    <property type="match status" value="1"/>
</dbReference>
<dbReference type="InterPro" id="IPR001764">
    <property type="entry name" value="Glyco_hydro_3_N"/>
</dbReference>
<organism evidence="10 11">
    <name type="scientific">Candidatus Faecivivens stercoripullorum</name>
    <dbReference type="NCBI Taxonomy" id="2840805"/>
    <lineage>
        <taxon>Bacteria</taxon>
        <taxon>Bacillati</taxon>
        <taxon>Bacillota</taxon>
        <taxon>Clostridia</taxon>
        <taxon>Eubacteriales</taxon>
        <taxon>Oscillospiraceae</taxon>
        <taxon>Oscillospiraceae incertae sedis</taxon>
        <taxon>Candidatus Faecivivens</taxon>
    </lineage>
</organism>
<evidence type="ECO:0000313" key="11">
    <source>
        <dbReference type="Proteomes" id="UP000824160"/>
    </source>
</evidence>
<dbReference type="GO" id="GO:0009251">
    <property type="term" value="P:glucan catabolic process"/>
    <property type="evidence" value="ECO:0007669"/>
    <property type="project" value="TreeGrafter"/>
</dbReference>
<dbReference type="Gene3D" id="3.40.50.1700">
    <property type="entry name" value="Glycoside hydrolase family 3 C-terminal domain"/>
    <property type="match status" value="1"/>
</dbReference>
<dbReference type="InterPro" id="IPR017853">
    <property type="entry name" value="GH"/>
</dbReference>
<reference evidence="10" key="2">
    <citation type="journal article" date="2021" name="PeerJ">
        <title>Extensive microbial diversity within the chicken gut microbiome revealed by metagenomics and culture.</title>
        <authorList>
            <person name="Gilroy R."/>
            <person name="Ravi A."/>
            <person name="Getino M."/>
            <person name="Pursley I."/>
            <person name="Horton D.L."/>
            <person name="Alikhan N.F."/>
            <person name="Baker D."/>
            <person name="Gharbi K."/>
            <person name="Hall N."/>
            <person name="Watson M."/>
            <person name="Adriaenssens E.M."/>
            <person name="Foster-Nyarko E."/>
            <person name="Jarju S."/>
            <person name="Secka A."/>
            <person name="Antonio M."/>
            <person name="Oren A."/>
            <person name="Chaudhuri R.R."/>
            <person name="La Ragione R."/>
            <person name="Hildebrand F."/>
            <person name="Pallen M.J."/>
        </authorList>
    </citation>
    <scope>NUCLEOTIDE SEQUENCE</scope>
    <source>
        <strain evidence="10">ChiBcec7-5410</strain>
    </source>
</reference>
<reference evidence="10" key="1">
    <citation type="submission" date="2020-10" db="EMBL/GenBank/DDBJ databases">
        <authorList>
            <person name="Gilroy R."/>
        </authorList>
    </citation>
    <scope>NUCLEOTIDE SEQUENCE</scope>
    <source>
        <strain evidence="10">ChiBcec7-5410</strain>
    </source>
</reference>
<comment type="caution">
    <text evidence="10">The sequence shown here is derived from an EMBL/GenBank/DDBJ whole genome shotgun (WGS) entry which is preliminary data.</text>
</comment>
<evidence type="ECO:0000313" key="10">
    <source>
        <dbReference type="EMBL" id="HIT94688.1"/>
    </source>
</evidence>
<evidence type="ECO:0000256" key="6">
    <source>
        <dbReference type="ARBA" id="ARBA00023295"/>
    </source>
</evidence>
<protein>
    <recommendedName>
        <fullName evidence="3">beta-glucosidase</fullName>
        <ecNumber evidence="3">3.2.1.21</ecNumber>
    </recommendedName>
</protein>
<dbReference type="Pfam" id="PF00933">
    <property type="entry name" value="Glyco_hydro_3"/>
    <property type="match status" value="1"/>
</dbReference>
<keyword evidence="6" id="KW-0326">Glycosidase</keyword>
<evidence type="ECO:0000256" key="1">
    <source>
        <dbReference type="ARBA" id="ARBA00000448"/>
    </source>
</evidence>
<dbReference type="EC" id="3.2.1.21" evidence="3"/>
<feature type="domain" description="Glycoside hydrolase family 3 N-terminal" evidence="8">
    <location>
        <begin position="125"/>
        <end position="377"/>
    </location>
</feature>
<dbReference type="Proteomes" id="UP000824160">
    <property type="component" value="Unassembled WGS sequence"/>
</dbReference>
<dbReference type="PRINTS" id="PR00133">
    <property type="entry name" value="GLHYDRLASE3"/>
</dbReference>
<dbReference type="AlphaFoldDB" id="A0A9D1H6V0"/>
<dbReference type="EMBL" id="DVLW01000160">
    <property type="protein sequence ID" value="HIT94688.1"/>
    <property type="molecule type" value="Genomic_DNA"/>
</dbReference>
<feature type="compositionally biased region" description="Polar residues" evidence="7">
    <location>
        <begin position="169"/>
        <end position="181"/>
    </location>
</feature>
<proteinExistence type="inferred from homology"/>
<dbReference type="SUPFAM" id="SSF52279">
    <property type="entry name" value="Beta-D-glucan exohydrolase, C-terminal domain"/>
    <property type="match status" value="1"/>
</dbReference>
<keyword evidence="5 10" id="KW-0378">Hydrolase</keyword>
<dbReference type="PANTHER" id="PTHR30620">
    <property type="entry name" value="PERIPLASMIC BETA-GLUCOSIDASE-RELATED"/>
    <property type="match status" value="1"/>
</dbReference>
<dbReference type="InterPro" id="IPR036962">
    <property type="entry name" value="Glyco_hydro_3_N_sf"/>
</dbReference>
<feature type="region of interest" description="Disordered" evidence="7">
    <location>
        <begin position="154"/>
        <end position="181"/>
    </location>
</feature>
<dbReference type="SUPFAM" id="SSF51445">
    <property type="entry name" value="(Trans)glycosidases"/>
    <property type="match status" value="1"/>
</dbReference>
<evidence type="ECO:0000256" key="3">
    <source>
        <dbReference type="ARBA" id="ARBA00012744"/>
    </source>
</evidence>
<dbReference type="Gene3D" id="3.20.20.300">
    <property type="entry name" value="Glycoside hydrolase, family 3, N-terminal domain"/>
    <property type="match status" value="1"/>
</dbReference>
<gene>
    <name evidence="10" type="ORF">IAC43_05845</name>
</gene>
<evidence type="ECO:0000256" key="4">
    <source>
        <dbReference type="ARBA" id="ARBA00022729"/>
    </source>
</evidence>
<evidence type="ECO:0000256" key="5">
    <source>
        <dbReference type="ARBA" id="ARBA00022801"/>
    </source>
</evidence>
<feature type="domain" description="Glycoside hydrolase family 3 C-terminal" evidence="9">
    <location>
        <begin position="491"/>
        <end position="729"/>
    </location>
</feature>
<sequence>MAYQKKDNGYYTRIENEGGAVLGVTTAPIIEKDGFAFKDLAGTGELLPYEDWRLSSEERARDLASRLDAKAIAGLTLFSSHQQVPAGEFGRFAGTYDGKKFSESDAKPYDLSDQQKSFISGDGIRTVLVTDVAGIETLARWNNNIQSLAESSPFGIPVSTSSDPRHGTRNPTGRQSGEVVTTSKWPQGLGLAATFRPEVVKEHAAIVAKEYRAMGITSALSPQIDLGSDPRWMRTRDTFGAHVKMSQDMARAYCDGIQTTEGSKDGWGTGSVNAMAKHWPGGGTGEGGRDAHYAYGKYAVYPGNNFDMHMSVFTEGAFKLDGPTGMCGAIMPYYTISTGIDPDEDVGNAYSHYIIHDLLREKYHFDGIVCTDWGVTQHETGEKVSAFAHASHGVETMERPARILKAIMNGVDQFGGDNEVEPVMAAYNLGVEKYGEEVMKKRFEETAYRILLPLFRTGLFENPYLVADESREVIGKQEYVDLGFKRQLESIVLLKNKNNVLPLKPGTKVYVPDRLEKGKINFFGNLEDDKVIKPAIPEQIAPFLTLVDTPEEADVALVLMESPQSLGYNDDDRLGEKGYLPISLQYRPYTAVSAREQSIGQGDYRETENPNRSYKGKTAVCYNEKDLDNVIEMRRVMGDKPVVAVLTVANMTVPAEFEPYLDALLVDFYVDRKPTYTILTGGAEPSALLPFIMPADMETVETHCEDLPFDMTPYTDSEGHTYDFGYGMNWSGVIHDERNEKYNRENAVL</sequence>
<comment type="similarity">
    <text evidence="2">Belongs to the glycosyl hydrolase 3 family.</text>
</comment>
<comment type="catalytic activity">
    <reaction evidence="1">
        <text>Hydrolysis of terminal, non-reducing beta-D-glucosyl residues with release of beta-D-glucose.</text>
        <dbReference type="EC" id="3.2.1.21"/>
    </reaction>
</comment>